<proteinExistence type="predicted"/>
<gene>
    <name evidence="1" type="ORF">H6G97_06745</name>
</gene>
<dbReference type="Proteomes" id="UP000623440">
    <property type="component" value="Unassembled WGS sequence"/>
</dbReference>
<protein>
    <submittedName>
        <fullName evidence="1">Uncharacterized protein</fullName>
    </submittedName>
</protein>
<comment type="caution">
    <text evidence="1">The sequence shown here is derived from an EMBL/GenBank/DDBJ whole genome shotgun (WGS) entry which is preliminary data.</text>
</comment>
<reference evidence="1 2" key="1">
    <citation type="journal article" date="2020" name="ISME J.">
        <title>Comparative genomics reveals insights into cyanobacterial evolution and habitat adaptation.</title>
        <authorList>
            <person name="Chen M.Y."/>
            <person name="Teng W.K."/>
            <person name="Zhao L."/>
            <person name="Hu C.X."/>
            <person name="Zhou Y.K."/>
            <person name="Han B.P."/>
            <person name="Song L.R."/>
            <person name="Shu W.S."/>
        </authorList>
    </citation>
    <scope>NUCLEOTIDE SEQUENCE [LARGE SCALE GENOMIC DNA]</scope>
    <source>
        <strain evidence="1 2">FACHB-838</strain>
    </source>
</reference>
<dbReference type="EMBL" id="JACJSI010000008">
    <property type="protein sequence ID" value="MBD2529286.1"/>
    <property type="molecule type" value="Genomic_DNA"/>
</dbReference>
<keyword evidence="2" id="KW-1185">Reference proteome</keyword>
<dbReference type="RefSeq" id="WP_190939889.1">
    <property type="nucleotide sequence ID" value="NZ_JACJSI010000008.1"/>
</dbReference>
<organism evidence="1 2">
    <name type="scientific">Nostoc flagelliforme FACHB-838</name>
    <dbReference type="NCBI Taxonomy" id="2692904"/>
    <lineage>
        <taxon>Bacteria</taxon>
        <taxon>Bacillati</taxon>
        <taxon>Cyanobacteriota</taxon>
        <taxon>Cyanophyceae</taxon>
        <taxon>Nostocales</taxon>
        <taxon>Nostocaceae</taxon>
        <taxon>Nostoc</taxon>
    </lineage>
</organism>
<name>A0ABR8DK02_9NOSO</name>
<evidence type="ECO:0000313" key="1">
    <source>
        <dbReference type="EMBL" id="MBD2529286.1"/>
    </source>
</evidence>
<accession>A0ABR8DK02</accession>
<evidence type="ECO:0000313" key="2">
    <source>
        <dbReference type="Proteomes" id="UP000623440"/>
    </source>
</evidence>
<sequence length="97" mass="11387">MIKNVSNQCPVCSHKGIHIRSLSQKNIITELEDYFAEKPPEKIEIIDYKIKQCKNCSLEYAFPLEAGSESFYQWVTTRPGYYPESRWEWLAVIRGNK</sequence>